<name>A0A2P2DYZ6_9LEPT</name>
<accession>A0A2P2DYZ6</accession>
<dbReference type="InterPro" id="IPR029058">
    <property type="entry name" value="AB_hydrolase_fold"/>
</dbReference>
<reference evidence="3 4" key="1">
    <citation type="submission" date="2018-02" db="EMBL/GenBank/DDBJ databases">
        <title>Novel Leptospira species isolated from soil and water in Japan.</title>
        <authorList>
            <person name="Nakao R."/>
            <person name="Masuzawa T."/>
        </authorList>
    </citation>
    <scope>NUCLEOTIDE SEQUENCE [LARGE SCALE GENOMIC DNA]</scope>
    <source>
        <strain evidence="3 4">YH101</strain>
    </source>
</reference>
<dbReference type="RefSeq" id="WP_108975097.1">
    <property type="nucleotide sequence ID" value="NZ_BFBB01000003.1"/>
</dbReference>
<proteinExistence type="predicted"/>
<comment type="caution">
    <text evidence="3">The sequence shown here is derived from an EMBL/GenBank/DDBJ whole genome shotgun (WGS) entry which is preliminary data.</text>
</comment>
<gene>
    <name evidence="3" type="ORF">LPTSP4_13720</name>
</gene>
<dbReference type="PANTHER" id="PTHR43798">
    <property type="entry name" value="MONOACYLGLYCEROL LIPASE"/>
    <property type="match status" value="1"/>
</dbReference>
<evidence type="ECO:0000256" key="1">
    <source>
        <dbReference type="ARBA" id="ARBA00022801"/>
    </source>
</evidence>
<dbReference type="Gene3D" id="3.40.50.1820">
    <property type="entry name" value="alpha/beta hydrolase"/>
    <property type="match status" value="1"/>
</dbReference>
<protein>
    <submittedName>
        <fullName evidence="3">Alpha/beta hydrolase family protein</fullName>
    </submittedName>
</protein>
<keyword evidence="1 3" id="KW-0378">Hydrolase</keyword>
<dbReference type="AlphaFoldDB" id="A0A2P2DYZ6"/>
<feature type="domain" description="AB hydrolase-1" evidence="2">
    <location>
        <begin position="41"/>
        <end position="272"/>
    </location>
</feature>
<dbReference type="OrthoDB" id="9805423at2"/>
<dbReference type="InterPro" id="IPR050266">
    <property type="entry name" value="AB_hydrolase_sf"/>
</dbReference>
<evidence type="ECO:0000313" key="4">
    <source>
        <dbReference type="Proteomes" id="UP000245133"/>
    </source>
</evidence>
<dbReference type="EMBL" id="BFBB01000003">
    <property type="protein sequence ID" value="GBF49852.1"/>
    <property type="molecule type" value="Genomic_DNA"/>
</dbReference>
<dbReference type="InterPro" id="IPR000073">
    <property type="entry name" value="AB_hydrolase_1"/>
</dbReference>
<dbReference type="GO" id="GO:0016787">
    <property type="term" value="F:hydrolase activity"/>
    <property type="evidence" value="ECO:0007669"/>
    <property type="project" value="UniProtKB-KW"/>
</dbReference>
<dbReference type="PANTHER" id="PTHR43798:SF31">
    <property type="entry name" value="AB HYDROLASE SUPERFAMILY PROTEIN YCLE"/>
    <property type="match status" value="1"/>
</dbReference>
<keyword evidence="4" id="KW-1185">Reference proteome</keyword>
<dbReference type="Pfam" id="PF12697">
    <property type="entry name" value="Abhydrolase_6"/>
    <property type="match status" value="1"/>
</dbReference>
<dbReference type="SUPFAM" id="SSF53474">
    <property type="entry name" value="alpha/beta-Hydrolases"/>
    <property type="match status" value="1"/>
</dbReference>
<evidence type="ECO:0000259" key="2">
    <source>
        <dbReference type="Pfam" id="PF12697"/>
    </source>
</evidence>
<dbReference type="GO" id="GO:0016020">
    <property type="term" value="C:membrane"/>
    <property type="evidence" value="ECO:0007669"/>
    <property type="project" value="TreeGrafter"/>
</dbReference>
<evidence type="ECO:0000313" key="3">
    <source>
        <dbReference type="EMBL" id="GBF49852.1"/>
    </source>
</evidence>
<sequence length="281" mass="31928">MNRFLFSISFFALVFLAKNPVFGETVLGLGYKKIGVGTRNIVMLPGIGDLKENYLDLATELSQEAQIHLLDLRGTGESRTDFASYGADETANDLEAFIVQNDLRNVIIVGNSMTCASAILVATRIPERIQHIFLTGPFVEDKELSWGLKWGIKAMFNGPWGAWMFQNYYMSLYPVTKPKDLETHASRIYENLKEKDRLTAVRSMFLASKPKSAEALFKLKVPHTFVMGDKDPDFDDPVSEAKRLQKITNGDLEIFEGSGHYPYKDNFKRLAQVIRRQWEKN</sequence>
<organism evidence="3 4">
    <name type="scientific">Leptospira ryugenii</name>
    <dbReference type="NCBI Taxonomy" id="1917863"/>
    <lineage>
        <taxon>Bacteria</taxon>
        <taxon>Pseudomonadati</taxon>
        <taxon>Spirochaetota</taxon>
        <taxon>Spirochaetia</taxon>
        <taxon>Leptospirales</taxon>
        <taxon>Leptospiraceae</taxon>
        <taxon>Leptospira</taxon>
    </lineage>
</organism>
<dbReference type="Proteomes" id="UP000245133">
    <property type="component" value="Unassembled WGS sequence"/>
</dbReference>